<gene>
    <name evidence="1" type="ORF">IE53DRAFT_384164</name>
</gene>
<dbReference type="Proteomes" id="UP000245626">
    <property type="component" value="Unassembled WGS sequence"/>
</dbReference>
<name>A0ACD0P5P6_9BASI</name>
<protein>
    <submittedName>
        <fullName evidence="1">Uncharacterized protein</fullName>
    </submittedName>
</protein>
<evidence type="ECO:0000313" key="2">
    <source>
        <dbReference type="Proteomes" id="UP000245626"/>
    </source>
</evidence>
<reference evidence="1 2" key="1">
    <citation type="journal article" date="2018" name="Mol. Biol. Evol.">
        <title>Broad Genomic Sampling Reveals a Smut Pathogenic Ancestry of the Fungal Clade Ustilaginomycotina.</title>
        <authorList>
            <person name="Kijpornyongpan T."/>
            <person name="Mondo S.J."/>
            <person name="Barry K."/>
            <person name="Sandor L."/>
            <person name="Lee J."/>
            <person name="Lipzen A."/>
            <person name="Pangilinan J."/>
            <person name="LaButti K."/>
            <person name="Hainaut M."/>
            <person name="Henrissat B."/>
            <person name="Grigoriev I.V."/>
            <person name="Spatafora J.W."/>
            <person name="Aime M.C."/>
        </authorList>
    </citation>
    <scope>NUCLEOTIDE SEQUENCE [LARGE SCALE GENOMIC DNA]</scope>
    <source>
        <strain evidence="1 2">SA 807</strain>
    </source>
</reference>
<organism evidence="1 2">
    <name type="scientific">Violaceomyces palustris</name>
    <dbReference type="NCBI Taxonomy" id="1673888"/>
    <lineage>
        <taxon>Eukaryota</taxon>
        <taxon>Fungi</taxon>
        <taxon>Dikarya</taxon>
        <taxon>Basidiomycota</taxon>
        <taxon>Ustilaginomycotina</taxon>
        <taxon>Ustilaginomycetes</taxon>
        <taxon>Violaceomycetales</taxon>
        <taxon>Violaceomycetaceae</taxon>
        <taxon>Violaceomyces</taxon>
    </lineage>
</organism>
<accession>A0ACD0P5P6</accession>
<proteinExistence type="predicted"/>
<keyword evidence="2" id="KW-1185">Reference proteome</keyword>
<dbReference type="EMBL" id="KZ819729">
    <property type="protein sequence ID" value="PWN53359.1"/>
    <property type="molecule type" value="Genomic_DNA"/>
</dbReference>
<sequence length="75" mass="8579">MVGVEREPVMHGIERGTFREREDEVKRDSLMRWSDCEDDWIARLPRVFAPFAHGLSLSPGFRLGPPKARQAGSIQ</sequence>
<evidence type="ECO:0000313" key="1">
    <source>
        <dbReference type="EMBL" id="PWN53359.1"/>
    </source>
</evidence>